<evidence type="ECO:0000256" key="1">
    <source>
        <dbReference type="ARBA" id="ARBA00001946"/>
    </source>
</evidence>
<evidence type="ECO:0000313" key="5">
    <source>
        <dbReference type="EMBL" id="MBP3192291.1"/>
    </source>
</evidence>
<dbReference type="AlphaFoldDB" id="A0A8J7UT65"/>
<dbReference type="GO" id="GO:0006107">
    <property type="term" value="P:oxaloacetate metabolic process"/>
    <property type="evidence" value="ECO:0007669"/>
    <property type="project" value="TreeGrafter"/>
</dbReference>
<evidence type="ECO:0000259" key="4">
    <source>
        <dbReference type="Pfam" id="PF03328"/>
    </source>
</evidence>
<proteinExistence type="predicted"/>
<dbReference type="EMBL" id="JAFIDN010000004">
    <property type="protein sequence ID" value="MBP3192291.1"/>
    <property type="molecule type" value="Genomic_DNA"/>
</dbReference>
<name>A0A8J7UT65_9BACT</name>
<dbReference type="PANTHER" id="PTHR32308:SF10">
    <property type="entry name" value="CITRATE LYASE SUBUNIT BETA"/>
    <property type="match status" value="1"/>
</dbReference>
<protein>
    <recommendedName>
        <fullName evidence="4">HpcH/HpaI aldolase/citrate lyase domain-containing protein</fullName>
    </recommendedName>
</protein>
<accession>A0A8J7UT65</accession>
<sequence length="274" mass="29982">MIYKFITNNPELARYAVSCGVQRIFVDMEYLGKEERQGHIDSHKARHTLTDLGNVRKAVPDAELMVRINPVHERTPAEVADVLKAGVDVVMLPMFTSAEEVAKAGALISGSARFSLLLETPQALTRLDEILELHDMIDEVHVGLNDLHLGLGLDFMFEVLSGGLVDVIAGKVHKAGIRFGFGGVARTGEGAVPAELVLGEHVRLGSEMVILSRTFHQNARSVEELKSKIDLGKEIEKLDACLNGFKNGDKSLLEDNRQNLIAAVRSVVREKAIA</sequence>
<keyword evidence="3" id="KW-0460">Magnesium</keyword>
<dbReference type="GO" id="GO:0000287">
    <property type="term" value="F:magnesium ion binding"/>
    <property type="evidence" value="ECO:0007669"/>
    <property type="project" value="TreeGrafter"/>
</dbReference>
<dbReference type="InterPro" id="IPR015813">
    <property type="entry name" value="Pyrv/PenolPyrv_kinase-like_dom"/>
</dbReference>
<comment type="caution">
    <text evidence="5">The sequence shown here is derived from an EMBL/GenBank/DDBJ whole genome shotgun (WGS) entry which is preliminary data.</text>
</comment>
<dbReference type="Gene3D" id="3.20.20.60">
    <property type="entry name" value="Phosphoenolpyruvate-binding domains"/>
    <property type="match status" value="2"/>
</dbReference>
<feature type="domain" description="HpcH/HpaI aldolase/citrate lyase" evidence="4">
    <location>
        <begin position="8"/>
        <end position="153"/>
    </location>
</feature>
<reference evidence="5" key="1">
    <citation type="submission" date="2021-02" db="EMBL/GenBank/DDBJ databases">
        <title>Natronogracilivirga saccharolytica gen. nov. sp. nov. a new anaerobic, haloalkiliphilic carbohydrate-fermenting bacterium from soda lake and proposing of Cyclonatronumiaceae fam. nov. in the phylum Balneolaeota.</title>
        <authorList>
            <person name="Zhilina T.N."/>
            <person name="Sorokin D.Y."/>
            <person name="Zavarzina D.G."/>
            <person name="Toshchakov S.V."/>
            <person name="Kublanov I.V."/>
        </authorList>
    </citation>
    <scope>NUCLEOTIDE SEQUENCE</scope>
    <source>
        <strain evidence="5">Z-1702</strain>
    </source>
</reference>
<evidence type="ECO:0000256" key="3">
    <source>
        <dbReference type="ARBA" id="ARBA00022842"/>
    </source>
</evidence>
<dbReference type="RefSeq" id="WP_210511194.1">
    <property type="nucleotide sequence ID" value="NZ_JAFIDN010000004.1"/>
</dbReference>
<gene>
    <name evidence="5" type="ORF">NATSA_06425</name>
</gene>
<keyword evidence="2" id="KW-0479">Metal-binding</keyword>
<dbReference type="PANTHER" id="PTHR32308">
    <property type="entry name" value="LYASE BETA SUBUNIT, PUTATIVE (AFU_ORTHOLOGUE AFUA_4G13030)-RELATED"/>
    <property type="match status" value="1"/>
</dbReference>
<organism evidence="5 6">
    <name type="scientific">Natronogracilivirga saccharolytica</name>
    <dbReference type="NCBI Taxonomy" id="2812953"/>
    <lineage>
        <taxon>Bacteria</taxon>
        <taxon>Pseudomonadati</taxon>
        <taxon>Balneolota</taxon>
        <taxon>Balneolia</taxon>
        <taxon>Balneolales</taxon>
        <taxon>Cyclonatronaceae</taxon>
        <taxon>Natronogracilivirga</taxon>
    </lineage>
</organism>
<comment type="cofactor">
    <cofactor evidence="1">
        <name>Mg(2+)</name>
        <dbReference type="ChEBI" id="CHEBI:18420"/>
    </cofactor>
</comment>
<keyword evidence="6" id="KW-1185">Reference proteome</keyword>
<dbReference type="InterPro" id="IPR040442">
    <property type="entry name" value="Pyrv_kinase-like_dom_sf"/>
</dbReference>
<dbReference type="Pfam" id="PF03328">
    <property type="entry name" value="HpcH_HpaI"/>
    <property type="match status" value="1"/>
</dbReference>
<dbReference type="Proteomes" id="UP000673975">
    <property type="component" value="Unassembled WGS sequence"/>
</dbReference>
<evidence type="ECO:0000256" key="2">
    <source>
        <dbReference type="ARBA" id="ARBA00022723"/>
    </source>
</evidence>
<dbReference type="SUPFAM" id="SSF51621">
    <property type="entry name" value="Phosphoenolpyruvate/pyruvate domain"/>
    <property type="match status" value="1"/>
</dbReference>
<evidence type="ECO:0000313" key="6">
    <source>
        <dbReference type="Proteomes" id="UP000673975"/>
    </source>
</evidence>
<dbReference type="GO" id="GO:0003824">
    <property type="term" value="F:catalytic activity"/>
    <property type="evidence" value="ECO:0007669"/>
    <property type="project" value="InterPro"/>
</dbReference>
<dbReference type="InterPro" id="IPR005000">
    <property type="entry name" value="Aldolase/citrate-lyase_domain"/>
</dbReference>